<organism evidence="1 2">
    <name type="scientific">Profundibacterium mesophilum KAUST100406-0324</name>
    <dbReference type="NCBI Taxonomy" id="1037889"/>
    <lineage>
        <taxon>Bacteria</taxon>
        <taxon>Pseudomonadati</taxon>
        <taxon>Pseudomonadota</taxon>
        <taxon>Alphaproteobacteria</taxon>
        <taxon>Rhodobacterales</taxon>
        <taxon>Roseobacteraceae</taxon>
        <taxon>Profundibacterium</taxon>
    </lineage>
</organism>
<name>A0A921TBP6_9RHOB</name>
<sequence>MLAIVHIGAPKAGSTALQETLRANRGRLWSQGIFAFAPQWGPFDRALSARFANQNEPVIPNLRDKFATPAAMHRWSMRNWQDLERRVHKNRPEVTILSSEHFLDLAEPEALYGALRTIFDEIAVICYLRDPVALYPSKINQQIRDGLRLSQLETPDAFAYRPASRIEAHVRLADAGRIAVRNFDRANLTGGDIVRDFCQRCEAIIGRPVGMPRVPEQSNESLCGAASAWLLGVNETFVPAYASLETIAARRGVIMRLRADPVLAEYPRLKLDDARMAQCIRRNAAPVIAHHNSAYFTDQKQWPEAAATVDHGGGPEDARARMRDWLWSYADPQALRRVIEVATAER</sequence>
<accession>A0A921TBP6</accession>
<dbReference type="EMBL" id="APKE01000036">
    <property type="protein sequence ID" value="KAF0674593.1"/>
    <property type="molecule type" value="Genomic_DNA"/>
</dbReference>
<dbReference type="AlphaFoldDB" id="A0A921TBP6"/>
<dbReference type="Proteomes" id="UP000698242">
    <property type="component" value="Unassembled WGS sequence"/>
</dbReference>
<protein>
    <submittedName>
        <fullName evidence="1">Sulfotransferase familydomain containing protein</fullName>
    </submittedName>
</protein>
<reference evidence="1" key="1">
    <citation type="submission" date="2013-03" db="EMBL/GenBank/DDBJ databases">
        <title>Genome Sequence of the Profundibacterium mesophilum strain KAUST100406-0324T from Red Sea, a novel genus in the family Rhodobacteraceae.</title>
        <authorList>
            <person name="Essack M."/>
            <person name="Alam I."/>
            <person name="Lafi F."/>
            <person name="Alawi W."/>
            <person name="Kamanu F."/>
            <person name="Al-Suwailem A."/>
            <person name="Lee O.O."/>
            <person name="Xu Y."/>
            <person name="Bajic V."/>
            <person name="Qian P.-Y."/>
            <person name="Archer J."/>
        </authorList>
    </citation>
    <scope>NUCLEOTIDE SEQUENCE</scope>
    <source>
        <strain evidence="1">KAUST100406-0324</strain>
    </source>
</reference>
<dbReference type="RefSeq" id="WP_159966487.1">
    <property type="nucleotide sequence ID" value="NZ_APKE01000036.1"/>
</dbReference>
<dbReference type="Gene3D" id="3.40.50.300">
    <property type="entry name" value="P-loop containing nucleotide triphosphate hydrolases"/>
    <property type="match status" value="1"/>
</dbReference>
<dbReference type="SUPFAM" id="SSF52540">
    <property type="entry name" value="P-loop containing nucleoside triphosphate hydrolases"/>
    <property type="match status" value="1"/>
</dbReference>
<gene>
    <name evidence="1" type="ORF">PMES_02975</name>
</gene>
<evidence type="ECO:0000313" key="1">
    <source>
        <dbReference type="EMBL" id="KAF0674593.1"/>
    </source>
</evidence>
<evidence type="ECO:0000313" key="2">
    <source>
        <dbReference type="Proteomes" id="UP000698242"/>
    </source>
</evidence>
<comment type="caution">
    <text evidence="1">The sequence shown here is derived from an EMBL/GenBank/DDBJ whole genome shotgun (WGS) entry which is preliminary data.</text>
</comment>
<keyword evidence="2" id="KW-1185">Reference proteome</keyword>
<dbReference type="InterPro" id="IPR027417">
    <property type="entry name" value="P-loop_NTPase"/>
</dbReference>
<proteinExistence type="predicted"/>
<dbReference type="OrthoDB" id="7596739at2"/>